<evidence type="ECO:0000256" key="3">
    <source>
        <dbReference type="ARBA" id="ARBA00022679"/>
    </source>
</evidence>
<reference evidence="13 14" key="1">
    <citation type="submission" date="2024-11" db="EMBL/GenBank/DDBJ databases">
        <authorList>
            <person name="Heng Y.C."/>
            <person name="Lim A.C.H."/>
            <person name="Lee J.K.Y."/>
            <person name="Kittelmann S."/>
        </authorList>
    </citation>
    <scope>NUCLEOTIDE SEQUENCE [LARGE SCALE GENOMIC DNA]</scope>
    <source>
        <strain evidence="13 14">WILCCON 0185</strain>
    </source>
</reference>
<keyword evidence="6 9" id="KW-0067">ATP-binding</keyword>
<keyword evidence="10" id="KW-0472">Membrane</keyword>
<evidence type="ECO:0000313" key="14">
    <source>
        <dbReference type="Proteomes" id="UP001623591"/>
    </source>
</evidence>
<dbReference type="CDD" id="cd14014">
    <property type="entry name" value="STKc_PknB_like"/>
    <property type="match status" value="1"/>
</dbReference>
<dbReference type="InterPro" id="IPR017441">
    <property type="entry name" value="Protein_kinase_ATP_BS"/>
</dbReference>
<comment type="catalytic activity">
    <reaction evidence="7">
        <text>L-threonyl-[protein] + ATP = O-phospho-L-threonyl-[protein] + ADP + H(+)</text>
        <dbReference type="Rhea" id="RHEA:46608"/>
        <dbReference type="Rhea" id="RHEA-COMP:11060"/>
        <dbReference type="Rhea" id="RHEA-COMP:11605"/>
        <dbReference type="ChEBI" id="CHEBI:15378"/>
        <dbReference type="ChEBI" id="CHEBI:30013"/>
        <dbReference type="ChEBI" id="CHEBI:30616"/>
        <dbReference type="ChEBI" id="CHEBI:61977"/>
        <dbReference type="ChEBI" id="CHEBI:456216"/>
        <dbReference type="EC" id="2.7.11.1"/>
    </reaction>
</comment>
<evidence type="ECO:0000256" key="9">
    <source>
        <dbReference type="PROSITE-ProRule" id="PRU10141"/>
    </source>
</evidence>
<feature type="binding site" evidence="9">
    <location>
        <position position="40"/>
    </location>
    <ligand>
        <name>ATP</name>
        <dbReference type="ChEBI" id="CHEBI:30616"/>
    </ligand>
</feature>
<evidence type="ECO:0000256" key="2">
    <source>
        <dbReference type="ARBA" id="ARBA00022527"/>
    </source>
</evidence>
<feature type="domain" description="PASTA" evidence="12">
    <location>
        <begin position="414"/>
        <end position="481"/>
    </location>
</feature>
<dbReference type="Pfam" id="PF00069">
    <property type="entry name" value="Pkinase"/>
    <property type="match status" value="1"/>
</dbReference>
<keyword evidence="3" id="KW-0808">Transferase</keyword>
<dbReference type="SMART" id="SM00220">
    <property type="entry name" value="S_TKc"/>
    <property type="match status" value="1"/>
</dbReference>
<keyword evidence="4 9" id="KW-0547">Nucleotide-binding</keyword>
<dbReference type="PROSITE" id="PS00107">
    <property type="entry name" value="PROTEIN_KINASE_ATP"/>
    <property type="match status" value="1"/>
</dbReference>
<dbReference type="CDD" id="cd06577">
    <property type="entry name" value="PASTA_pknB"/>
    <property type="match status" value="3"/>
</dbReference>
<sequence>MMVGTLLNNRYEILEKIGEGGMAKVYKAKDHLLNRFVAVKVLKNEFAKNTEFVVKFKAEAAAAGSISHSNIVNIFDVGSEENVNYIIMEYVNGRTLKELIIQNGKLDYNRALDFGIQIAKALECAHKNNIIHRDIKPQNILVTDDGLVKVTDFGIAKATNSVTITNTNKVIGSAHYFSPEQAKGSVVDGRTDIYSLGIVLYEMVTGRVPYDAESPVSVALKHLQEPVVPPVYLNSNIPDGLNNLILKAMEKEPIGRYQNIKDMLLDLQRIKNNTHYKVEFNSTEDEYTKVMAPVSDNKDEEYDEDEEEIGTKSNKKKLAAILIPLAALVIAVGVFAGWYMSQKPSLISSDTTVPKIIGLSEADAQNAVKANNLKFVDAGRQQSDKPAGTVIACSPDEGSTIKTNQNVRVYISSGPATNTVPDLYNIDIASATAMITNNGFKLGKVDHKFDDIVPKDNVISQTPTKDTPATAGTTIDLVVSYGPEIKYSIVPDLTNATLEQAKTLLTNSNLKIGNLIVIQTDNKALDGKVATQSLTAKSQVKQGTVVDVSYYVFTEAGA</sequence>
<keyword evidence="14" id="KW-1185">Reference proteome</keyword>
<dbReference type="Pfam" id="PF03793">
    <property type="entry name" value="PASTA"/>
    <property type="match status" value="3"/>
</dbReference>
<comment type="catalytic activity">
    <reaction evidence="8">
        <text>L-seryl-[protein] + ATP = O-phospho-L-seryl-[protein] + ADP + H(+)</text>
        <dbReference type="Rhea" id="RHEA:17989"/>
        <dbReference type="Rhea" id="RHEA-COMP:9863"/>
        <dbReference type="Rhea" id="RHEA-COMP:11604"/>
        <dbReference type="ChEBI" id="CHEBI:15378"/>
        <dbReference type="ChEBI" id="CHEBI:29999"/>
        <dbReference type="ChEBI" id="CHEBI:30616"/>
        <dbReference type="ChEBI" id="CHEBI:83421"/>
        <dbReference type="ChEBI" id="CHEBI:456216"/>
        <dbReference type="EC" id="2.7.11.1"/>
    </reaction>
</comment>
<dbReference type="PANTHER" id="PTHR43289:SF34">
    <property type="entry name" value="SERINE_THREONINE-PROTEIN KINASE YBDM-RELATED"/>
    <property type="match status" value="1"/>
</dbReference>
<dbReference type="NCBIfam" id="NF033483">
    <property type="entry name" value="PknB_PASTA_kin"/>
    <property type="match status" value="1"/>
</dbReference>
<organism evidence="13 14">
    <name type="scientific">Candidatus Clostridium stratigraminis</name>
    <dbReference type="NCBI Taxonomy" id="3381661"/>
    <lineage>
        <taxon>Bacteria</taxon>
        <taxon>Bacillati</taxon>
        <taxon>Bacillota</taxon>
        <taxon>Clostridia</taxon>
        <taxon>Eubacteriales</taxon>
        <taxon>Clostridiaceae</taxon>
        <taxon>Clostridium</taxon>
    </lineage>
</organism>
<evidence type="ECO:0000256" key="4">
    <source>
        <dbReference type="ARBA" id="ARBA00022741"/>
    </source>
</evidence>
<dbReference type="RefSeq" id="WP_406769455.1">
    <property type="nucleotide sequence ID" value="NZ_JBJHZZ010000004.1"/>
</dbReference>
<comment type="caution">
    <text evidence="13">The sequence shown here is derived from an EMBL/GenBank/DDBJ whole genome shotgun (WGS) entry which is preliminary data.</text>
</comment>
<dbReference type="PROSITE" id="PS50011">
    <property type="entry name" value="PROTEIN_KINASE_DOM"/>
    <property type="match status" value="1"/>
</dbReference>
<dbReference type="PROSITE" id="PS51178">
    <property type="entry name" value="PASTA"/>
    <property type="match status" value="3"/>
</dbReference>
<dbReference type="Gene3D" id="3.30.200.20">
    <property type="entry name" value="Phosphorylase Kinase, domain 1"/>
    <property type="match status" value="1"/>
</dbReference>
<gene>
    <name evidence="13" type="primary">pknB</name>
    <name evidence="13" type="ORF">ACJDUG_08425</name>
</gene>
<dbReference type="EC" id="2.7.11.1" evidence="1"/>
<evidence type="ECO:0000256" key="8">
    <source>
        <dbReference type="ARBA" id="ARBA00048679"/>
    </source>
</evidence>
<feature type="domain" description="PASTA" evidence="12">
    <location>
        <begin position="482"/>
        <end position="552"/>
    </location>
</feature>
<protein>
    <recommendedName>
        <fullName evidence="1">non-specific serine/threonine protein kinase</fullName>
        <ecNumber evidence="1">2.7.11.1</ecNumber>
    </recommendedName>
</protein>
<feature type="transmembrane region" description="Helical" evidence="10">
    <location>
        <begin position="318"/>
        <end position="340"/>
    </location>
</feature>
<dbReference type="SUPFAM" id="SSF56112">
    <property type="entry name" value="Protein kinase-like (PK-like)"/>
    <property type="match status" value="1"/>
</dbReference>
<keyword evidence="5 13" id="KW-0418">Kinase</keyword>
<name>A0ABW8T367_9CLOT</name>
<dbReference type="SMART" id="SM00740">
    <property type="entry name" value="PASTA"/>
    <property type="match status" value="3"/>
</dbReference>
<dbReference type="GO" id="GO:0016301">
    <property type="term" value="F:kinase activity"/>
    <property type="evidence" value="ECO:0007669"/>
    <property type="project" value="UniProtKB-KW"/>
</dbReference>
<dbReference type="Proteomes" id="UP001623591">
    <property type="component" value="Unassembled WGS sequence"/>
</dbReference>
<feature type="domain" description="PASTA" evidence="12">
    <location>
        <begin position="347"/>
        <end position="413"/>
    </location>
</feature>
<evidence type="ECO:0000259" key="12">
    <source>
        <dbReference type="PROSITE" id="PS51178"/>
    </source>
</evidence>
<dbReference type="EMBL" id="JBJHZZ010000004">
    <property type="protein sequence ID" value="MFL0246996.1"/>
    <property type="molecule type" value="Genomic_DNA"/>
</dbReference>
<evidence type="ECO:0000256" key="5">
    <source>
        <dbReference type="ARBA" id="ARBA00022777"/>
    </source>
</evidence>
<keyword evidence="2" id="KW-0723">Serine/threonine-protein kinase</keyword>
<dbReference type="Gene3D" id="3.30.10.20">
    <property type="match status" value="3"/>
</dbReference>
<dbReference type="PANTHER" id="PTHR43289">
    <property type="entry name" value="MITOGEN-ACTIVATED PROTEIN KINASE KINASE KINASE 20-RELATED"/>
    <property type="match status" value="1"/>
</dbReference>
<accession>A0ABW8T367</accession>
<dbReference type="InterPro" id="IPR000719">
    <property type="entry name" value="Prot_kinase_dom"/>
</dbReference>
<keyword evidence="10" id="KW-1133">Transmembrane helix</keyword>
<dbReference type="PROSITE" id="PS00108">
    <property type="entry name" value="PROTEIN_KINASE_ST"/>
    <property type="match status" value="1"/>
</dbReference>
<evidence type="ECO:0000313" key="13">
    <source>
        <dbReference type="EMBL" id="MFL0246996.1"/>
    </source>
</evidence>
<dbReference type="InterPro" id="IPR008271">
    <property type="entry name" value="Ser/Thr_kinase_AS"/>
</dbReference>
<evidence type="ECO:0000256" key="10">
    <source>
        <dbReference type="SAM" id="Phobius"/>
    </source>
</evidence>
<keyword evidence="10" id="KW-0812">Transmembrane</keyword>
<dbReference type="SUPFAM" id="SSF54184">
    <property type="entry name" value="Penicillin-binding protein 2x (pbp-2x), c-terminal domain"/>
    <property type="match status" value="1"/>
</dbReference>
<evidence type="ECO:0000259" key="11">
    <source>
        <dbReference type="PROSITE" id="PS50011"/>
    </source>
</evidence>
<dbReference type="Gene3D" id="1.10.510.10">
    <property type="entry name" value="Transferase(Phosphotransferase) domain 1"/>
    <property type="match status" value="1"/>
</dbReference>
<proteinExistence type="predicted"/>
<dbReference type="InterPro" id="IPR005543">
    <property type="entry name" value="PASTA_dom"/>
</dbReference>
<evidence type="ECO:0000256" key="1">
    <source>
        <dbReference type="ARBA" id="ARBA00012513"/>
    </source>
</evidence>
<feature type="domain" description="Protein kinase" evidence="11">
    <location>
        <begin position="11"/>
        <end position="278"/>
    </location>
</feature>
<evidence type="ECO:0000256" key="6">
    <source>
        <dbReference type="ARBA" id="ARBA00022840"/>
    </source>
</evidence>
<dbReference type="InterPro" id="IPR011009">
    <property type="entry name" value="Kinase-like_dom_sf"/>
</dbReference>
<evidence type="ECO:0000256" key="7">
    <source>
        <dbReference type="ARBA" id="ARBA00047899"/>
    </source>
</evidence>